<evidence type="ECO:0000256" key="1">
    <source>
        <dbReference type="SAM" id="Phobius"/>
    </source>
</evidence>
<keyword evidence="3" id="KW-1185">Reference proteome</keyword>
<dbReference type="Proteomes" id="UP001472677">
    <property type="component" value="Unassembled WGS sequence"/>
</dbReference>
<evidence type="ECO:0000313" key="3">
    <source>
        <dbReference type="Proteomes" id="UP001472677"/>
    </source>
</evidence>
<name>A0ABR2GBF6_9ROSI</name>
<reference evidence="2 3" key="1">
    <citation type="journal article" date="2024" name="G3 (Bethesda)">
        <title>Genome assembly of Hibiscus sabdariffa L. provides insights into metabolisms of medicinal natural products.</title>
        <authorList>
            <person name="Kim T."/>
        </authorList>
    </citation>
    <scope>NUCLEOTIDE SEQUENCE [LARGE SCALE GENOMIC DNA]</scope>
    <source>
        <strain evidence="2">TK-2024</strain>
        <tissue evidence="2">Old leaves</tissue>
    </source>
</reference>
<proteinExistence type="predicted"/>
<protein>
    <submittedName>
        <fullName evidence="2">Uncharacterized protein</fullName>
    </submittedName>
</protein>
<organism evidence="2 3">
    <name type="scientific">Hibiscus sabdariffa</name>
    <name type="common">roselle</name>
    <dbReference type="NCBI Taxonomy" id="183260"/>
    <lineage>
        <taxon>Eukaryota</taxon>
        <taxon>Viridiplantae</taxon>
        <taxon>Streptophyta</taxon>
        <taxon>Embryophyta</taxon>
        <taxon>Tracheophyta</taxon>
        <taxon>Spermatophyta</taxon>
        <taxon>Magnoliopsida</taxon>
        <taxon>eudicotyledons</taxon>
        <taxon>Gunneridae</taxon>
        <taxon>Pentapetalae</taxon>
        <taxon>rosids</taxon>
        <taxon>malvids</taxon>
        <taxon>Malvales</taxon>
        <taxon>Malvaceae</taxon>
        <taxon>Malvoideae</taxon>
        <taxon>Hibiscus</taxon>
    </lineage>
</organism>
<accession>A0ABR2GBF6</accession>
<keyword evidence="1" id="KW-0472">Membrane</keyword>
<evidence type="ECO:0000313" key="2">
    <source>
        <dbReference type="EMBL" id="KAK8600237.1"/>
    </source>
</evidence>
<keyword evidence="1" id="KW-0812">Transmembrane</keyword>
<sequence>MLDAKPDVAFAFAEDGAYHHGPGRARGGWQGRFQFGCCGGILGVFVFVLSVSGWSSRREVLRRFLMGVAVVVVKEEDAVAG</sequence>
<keyword evidence="1" id="KW-1133">Transmembrane helix</keyword>
<gene>
    <name evidence="2" type="ORF">V6N12_050093</name>
</gene>
<dbReference type="EMBL" id="JBBPBM010000001">
    <property type="protein sequence ID" value="KAK8600237.1"/>
    <property type="molecule type" value="Genomic_DNA"/>
</dbReference>
<feature type="transmembrane region" description="Helical" evidence="1">
    <location>
        <begin position="33"/>
        <end position="54"/>
    </location>
</feature>
<comment type="caution">
    <text evidence="2">The sequence shown here is derived from an EMBL/GenBank/DDBJ whole genome shotgun (WGS) entry which is preliminary data.</text>
</comment>